<comment type="caution">
    <text evidence="1">The sequence shown here is derived from an EMBL/GenBank/DDBJ whole genome shotgun (WGS) entry which is preliminary data.</text>
</comment>
<dbReference type="RefSeq" id="WP_290706140.1">
    <property type="nucleotide sequence ID" value="NZ_BAAAVS010000025.1"/>
</dbReference>
<evidence type="ECO:0000313" key="2">
    <source>
        <dbReference type="Proteomes" id="UP001501035"/>
    </source>
</evidence>
<reference evidence="2" key="1">
    <citation type="journal article" date="2019" name="Int. J. Syst. Evol. Microbiol.">
        <title>The Global Catalogue of Microorganisms (GCM) 10K type strain sequencing project: providing services to taxonomists for standard genome sequencing and annotation.</title>
        <authorList>
            <consortium name="The Broad Institute Genomics Platform"/>
            <consortium name="The Broad Institute Genome Sequencing Center for Infectious Disease"/>
            <person name="Wu L."/>
            <person name="Ma J."/>
        </authorList>
    </citation>
    <scope>NUCLEOTIDE SEQUENCE [LARGE SCALE GENOMIC DNA]</scope>
    <source>
        <strain evidence="2">JCM 14234</strain>
    </source>
</reference>
<proteinExistence type="predicted"/>
<dbReference type="EMBL" id="BAAAVS010000025">
    <property type="protein sequence ID" value="GAA3040783.1"/>
    <property type="molecule type" value="Genomic_DNA"/>
</dbReference>
<sequence>MADDTERIEQQIAQAREDLASTLDQLADRANPQRLADDAKARAVETLQKPAVKYPLIGAGALVAVLAIRKLRGGQR</sequence>
<evidence type="ECO:0000313" key="1">
    <source>
        <dbReference type="EMBL" id="GAA3040783.1"/>
    </source>
</evidence>
<dbReference type="Proteomes" id="UP001501035">
    <property type="component" value="Unassembled WGS sequence"/>
</dbReference>
<gene>
    <name evidence="1" type="ORF">GCM10010528_21510</name>
</gene>
<organism evidence="1 2">
    <name type="scientific">Gordonia defluvii</name>
    <dbReference type="NCBI Taxonomy" id="283718"/>
    <lineage>
        <taxon>Bacteria</taxon>
        <taxon>Bacillati</taxon>
        <taxon>Actinomycetota</taxon>
        <taxon>Actinomycetes</taxon>
        <taxon>Mycobacteriales</taxon>
        <taxon>Gordoniaceae</taxon>
        <taxon>Gordonia</taxon>
    </lineage>
</organism>
<dbReference type="InterPro" id="IPR022062">
    <property type="entry name" value="DUF3618"/>
</dbReference>
<name>A0ABP6LDV9_9ACTN</name>
<keyword evidence="2" id="KW-1185">Reference proteome</keyword>
<protein>
    <submittedName>
        <fullName evidence="1">DUF3618 domain-containing protein</fullName>
    </submittedName>
</protein>
<dbReference type="Pfam" id="PF12277">
    <property type="entry name" value="DUF3618"/>
    <property type="match status" value="1"/>
</dbReference>
<accession>A0ABP6LDV9</accession>